<dbReference type="SUPFAM" id="SSF48403">
    <property type="entry name" value="Ankyrin repeat"/>
    <property type="match status" value="2"/>
</dbReference>
<comment type="caution">
    <text evidence="5">The sequence shown here is derived from an EMBL/GenBank/DDBJ whole genome shotgun (WGS) entry which is preliminary data.</text>
</comment>
<gene>
    <name evidence="5" type="ORF">CBYS24578_00008725</name>
</gene>
<proteinExistence type="predicted"/>
<dbReference type="AlphaFoldDB" id="A0A9N9UBV0"/>
<evidence type="ECO:0000313" key="6">
    <source>
        <dbReference type="Proteomes" id="UP000754883"/>
    </source>
</evidence>
<accession>A0A9N9UBV0</accession>
<feature type="repeat" description="ANK" evidence="3">
    <location>
        <begin position="211"/>
        <end position="243"/>
    </location>
</feature>
<dbReference type="Pfam" id="PF12796">
    <property type="entry name" value="Ank_2"/>
    <property type="match status" value="1"/>
</dbReference>
<feature type="repeat" description="ANK" evidence="3">
    <location>
        <begin position="709"/>
        <end position="741"/>
    </location>
</feature>
<dbReference type="Gene3D" id="1.25.40.20">
    <property type="entry name" value="Ankyrin repeat-containing domain"/>
    <property type="match status" value="4"/>
</dbReference>
<feature type="region of interest" description="Disordered" evidence="4">
    <location>
        <begin position="740"/>
        <end position="776"/>
    </location>
</feature>
<dbReference type="PROSITE" id="PS50088">
    <property type="entry name" value="ANK_REPEAT"/>
    <property type="match status" value="2"/>
</dbReference>
<dbReference type="SMART" id="SM00248">
    <property type="entry name" value="ANK"/>
    <property type="match status" value="7"/>
</dbReference>
<dbReference type="EMBL" id="CABFNO020001379">
    <property type="protein sequence ID" value="CAG9984238.1"/>
    <property type="molecule type" value="Genomic_DNA"/>
</dbReference>
<evidence type="ECO:0000256" key="4">
    <source>
        <dbReference type="SAM" id="MobiDB-lite"/>
    </source>
</evidence>
<dbReference type="Proteomes" id="UP000754883">
    <property type="component" value="Unassembled WGS sequence"/>
</dbReference>
<name>A0A9N9UBV0_9HYPO</name>
<dbReference type="OrthoDB" id="626167at2759"/>
<evidence type="ECO:0008006" key="7">
    <source>
        <dbReference type="Google" id="ProtNLM"/>
    </source>
</evidence>
<dbReference type="InterPro" id="IPR036770">
    <property type="entry name" value="Ankyrin_rpt-contain_sf"/>
</dbReference>
<dbReference type="PRINTS" id="PR01415">
    <property type="entry name" value="ANKYRIN"/>
</dbReference>
<dbReference type="InterPro" id="IPR002110">
    <property type="entry name" value="Ankyrin_rpt"/>
</dbReference>
<evidence type="ECO:0000313" key="5">
    <source>
        <dbReference type="EMBL" id="CAG9984238.1"/>
    </source>
</evidence>
<dbReference type="Pfam" id="PF00023">
    <property type="entry name" value="Ank"/>
    <property type="match status" value="1"/>
</dbReference>
<keyword evidence="2 3" id="KW-0040">ANK repeat</keyword>
<sequence length="836" mass="93047">MDEKLKALLDGSGQFVSGQRAHQDQITWKASDGFHFIDRFHLANGDYEYTSSVRAVEAFEKGDAERASVLLAKVPHHTLIWTAITTGAPAALRGALDSSKDLSWLQIVPDHILYKRKKTEGWSSWNGKDLRKSREGGWKGECPPSFVVMLRVSMLDASIMVFATLADWIDRQAEKQLYARQLWQAGGFIIPTLSSRLVASGAPIDCDVWEDGTTGLHVASSFWMHDAIQSLVQNGADPTRLTPKGYNALHCFFQHTKLPRETYESNLEGEQGTYFFNKARINKSIDAITTGNFTKESLLSRQCHEGFTPLMCGVRSTRSSGTAIKRILDHGAAPDKIDEKGRTALMYFFFDGEEFVDKDTSILKHLLHAGASPLTLDMSGNSALSYWAVTTASVNLDYLSAGFNTYNKSFHALANYGTLSFQNLAAELNRIKVPLVIASRLGNVQLCSALLAGGADPNQKGDAYASFFRGLRGNNPDEEPEENESTVEWNPLLTALQCRAYKTAAMLIDHGADINFELQKRKRRRHNYYYFVQGGGTPLHLAIAGREKNWASVRNRPNLSRDGGDNQACFFRGAVSHERDEALKMLVLMQMQYYKDPRDQDEEDSDPECEIRRQMYSNDSRGANLLPYDRTQQGLSVPANKCLAEIVTGTSSLEQQQEALNLLNIVEILLEYGADPNVAEVGGVTPLMAAAMHNKPAIVERSSHATCDGPYTALALAVAWEYKEVVELLLKHGADPNLKITHHAHGRLPTKQDMKRRKDSPSSSDDESESEPEEWKGYVSVGTALTWAKAEIRDMLLSHGARPGEGDVTRECGCIIEPQPERLPWVFTDDEEIEED</sequence>
<reference evidence="6" key="1">
    <citation type="submission" date="2019-06" db="EMBL/GenBank/DDBJ databases">
        <authorList>
            <person name="Broberg M."/>
        </authorList>
    </citation>
    <scope>NUCLEOTIDE SEQUENCE [LARGE SCALE GENOMIC DNA]</scope>
</reference>
<dbReference type="PROSITE" id="PS50297">
    <property type="entry name" value="ANK_REP_REGION"/>
    <property type="match status" value="2"/>
</dbReference>
<keyword evidence="1" id="KW-0677">Repeat</keyword>
<organism evidence="5 6">
    <name type="scientific">Clonostachys byssicola</name>
    <dbReference type="NCBI Taxonomy" id="160290"/>
    <lineage>
        <taxon>Eukaryota</taxon>
        <taxon>Fungi</taxon>
        <taxon>Dikarya</taxon>
        <taxon>Ascomycota</taxon>
        <taxon>Pezizomycotina</taxon>
        <taxon>Sordariomycetes</taxon>
        <taxon>Hypocreomycetidae</taxon>
        <taxon>Hypocreales</taxon>
        <taxon>Bionectriaceae</taxon>
        <taxon>Clonostachys</taxon>
    </lineage>
</organism>
<dbReference type="PANTHER" id="PTHR24189">
    <property type="entry name" value="MYOTROPHIN"/>
    <property type="match status" value="1"/>
</dbReference>
<evidence type="ECO:0000256" key="2">
    <source>
        <dbReference type="ARBA" id="ARBA00023043"/>
    </source>
</evidence>
<dbReference type="InterPro" id="IPR050745">
    <property type="entry name" value="Multifunctional_regulatory"/>
</dbReference>
<protein>
    <recommendedName>
        <fullName evidence="7">Ankyrin</fullName>
    </recommendedName>
</protein>
<reference evidence="5 6" key="2">
    <citation type="submission" date="2021-10" db="EMBL/GenBank/DDBJ databases">
        <authorList>
            <person name="Piombo E."/>
        </authorList>
    </citation>
    <scope>NUCLEOTIDE SEQUENCE [LARGE SCALE GENOMIC DNA]</scope>
</reference>
<feature type="compositionally biased region" description="Basic residues" evidence="4">
    <location>
        <begin position="740"/>
        <end position="758"/>
    </location>
</feature>
<keyword evidence="6" id="KW-1185">Reference proteome</keyword>
<evidence type="ECO:0000256" key="1">
    <source>
        <dbReference type="ARBA" id="ARBA00022737"/>
    </source>
</evidence>
<evidence type="ECO:0000256" key="3">
    <source>
        <dbReference type="PROSITE-ProRule" id="PRU00023"/>
    </source>
</evidence>
<dbReference type="PANTHER" id="PTHR24189:SF50">
    <property type="entry name" value="ANKYRIN REPEAT AND SOCS BOX PROTEIN 2"/>
    <property type="match status" value="1"/>
</dbReference>